<dbReference type="PRINTS" id="PR01345">
    <property type="entry name" value="CERVTRCPTASE"/>
</dbReference>
<dbReference type="Proteomes" id="UP000005239">
    <property type="component" value="Unassembled WGS sequence"/>
</dbReference>
<feature type="region of interest" description="Disordered" evidence="1">
    <location>
        <begin position="947"/>
        <end position="981"/>
    </location>
</feature>
<sequence length="1343" mass="140500">MAALFLLKMKFVTLVTRKARSMCNLMLRSFLTTSSEALVKAYKIYIRPLLESSTVIWNPTAIGLVNRLESVQREFTRRVLWRSHLSYLPYPQRLEHLKLETLEYRRALNDMYFLFDSVNGFVHLDTSNLYSIAPLSRSLRSSHNLSLAIPFFMPVSFSSYTSRSLTLWNSLSTPVVTLPRIPYRNLLRRTPLSPQMFRGFGAAAPKPQPKAEDQPVSWHELFEPPDTAKYLEEAAAKKRNGQREQSFAKVMKGRACASESSCDNDNDFSAPSGSKSDSRPTPSPRTSLNGVATTSTGFTGFLPKKQPASAVSTDSGAHSSSSGDGFSGFGGKSAPDPFEAQAAEAASWPAEPAAPEKPAPAPATAPSGFGFGAGGGRATFAGVSSSPQRPTGIDDFGGKSAPDPFEEQAAERPAEKPAPGSFGSGGHGVGRMLRAAMTDSVRTRNDSISSPKATIAPTRTTGGFTGFGAGKKSTETGFTGFGAGATVAPAANTASASTGFTGFGAGKKSTDSGFTGFGAGAPAVKSTFAGFDTKKEAPPTSGFSGFGAKAATAASTTTSGFTGFGVKRNVEIPSSRFGASAKPASASFTGFGTMKKATEAPTTTTSSSATGFTGFGTMKKATETPATTPAPSTAGFTGFGTQQKTAVSPATTTASSGFTGFGTVQKTAETPAPSSSSGFTGFGTTSSPAKPTVPAATTGFTGFGTVQKTAEAPAPSSSSGFTGFGTTSAPAKPTVPAATTGFTGFGTVQKASVAPTTTAAPSTTGFTGFGTQQKTAVAPAPSSSNGFTGFGTTSAPAKPTVPAATTGFTGFGTVQKTSEAPATTAAPSTTGFTGFGTQQKTAVAPAPSSSNGFTVFGTTGTTPTAVDQVQMDFGTLHVSGPPHLMKAVAESQRRMGGEKAIEEEVVEPAAVAEQQLQQERPQPAPRRRVRFEDDAQAPVKVEAVDVKREPEVEKELSEGEVEDETDDDAPPEPRFPWGKRPNFRELLAGGKKLALANPSKPVSDYFVGHVVALHGNCKGDPILVATGLVEPAAIAVYEPGLSVCVVTNKGIIVLTEQKDAAGQPAGTFMSRQISHKAYHRGICATAGGGIISWSNGRIRMFDGNVANGDERVLAEANYDMAVNNALFATLPTRRNEKSNCCFMDVVGDRLVMSDLQKHVISLWKVVDARGDSPSEITFVRAIDVALNKEGGGRTTHVRAPQIPLGKCAFAAGIRLDANGWVMCADAEGRTLQIYDDQLQFVSRVETAPNQLPYVSDKQVKLSPSKIADLSKMTAFEYEKDGLYIEARGHIMVCDRKSEMGGLRVFLLESTDDEDDKKPATAAAAAAPGFAAAARLQQQGGRRF</sequence>
<accession>A0A8R1V064</accession>
<feature type="compositionally biased region" description="Low complexity" evidence="1">
    <location>
        <begin position="620"/>
        <end position="634"/>
    </location>
</feature>
<dbReference type="PANTHER" id="PTHR40326">
    <property type="entry name" value="PROTEIN CBG10816"/>
    <property type="match status" value="1"/>
</dbReference>
<feature type="region of interest" description="Disordered" evidence="1">
    <location>
        <begin position="662"/>
        <end position="691"/>
    </location>
</feature>
<evidence type="ECO:0000313" key="3">
    <source>
        <dbReference type="Proteomes" id="UP000005239"/>
    </source>
</evidence>
<name>A0A2A6BXD5_PRIPA</name>
<dbReference type="PANTHER" id="PTHR40326:SF1">
    <property type="entry name" value="RING-TYPE DOMAIN-CONTAINING PROTEIN-RELATED"/>
    <property type="match status" value="1"/>
</dbReference>
<evidence type="ECO:0000256" key="1">
    <source>
        <dbReference type="SAM" id="MobiDB-lite"/>
    </source>
</evidence>
<feature type="region of interest" description="Disordered" evidence="1">
    <location>
        <begin position="620"/>
        <end position="640"/>
    </location>
</feature>
<dbReference type="EnsemblMetazoa" id="PPA42531.1">
    <property type="protein sequence ID" value="PPA42531.1"/>
    <property type="gene ID" value="WBGene00280900"/>
</dbReference>
<accession>A0A2A6BXD5</accession>
<feature type="region of interest" description="Disordered" evidence="1">
    <location>
        <begin position="258"/>
        <end position="461"/>
    </location>
</feature>
<feature type="compositionally biased region" description="Polar residues" evidence="1">
    <location>
        <begin position="258"/>
        <end position="275"/>
    </location>
</feature>
<organism evidence="2 3">
    <name type="scientific">Pristionchus pacificus</name>
    <name type="common">Parasitic nematode worm</name>
    <dbReference type="NCBI Taxonomy" id="54126"/>
    <lineage>
        <taxon>Eukaryota</taxon>
        <taxon>Metazoa</taxon>
        <taxon>Ecdysozoa</taxon>
        <taxon>Nematoda</taxon>
        <taxon>Chromadorea</taxon>
        <taxon>Rhabditida</taxon>
        <taxon>Rhabditina</taxon>
        <taxon>Diplogasteromorpha</taxon>
        <taxon>Diplogasteroidea</taxon>
        <taxon>Neodiplogasteridae</taxon>
        <taxon>Pristionchus</taxon>
    </lineage>
</organism>
<protein>
    <submittedName>
        <fullName evidence="2">Uncharacterized protein</fullName>
    </submittedName>
</protein>
<feature type="compositionally biased region" description="Low complexity" evidence="1">
    <location>
        <begin position="309"/>
        <end position="324"/>
    </location>
</feature>
<feature type="compositionally biased region" description="Basic and acidic residues" evidence="1">
    <location>
        <begin position="947"/>
        <end position="957"/>
    </location>
</feature>
<gene>
    <name evidence="2" type="primary">WBGene00280900</name>
</gene>
<feature type="compositionally biased region" description="Acidic residues" evidence="1">
    <location>
        <begin position="958"/>
        <end position="970"/>
    </location>
</feature>
<reference evidence="3" key="1">
    <citation type="journal article" date="2008" name="Nat. Genet.">
        <title>The Pristionchus pacificus genome provides a unique perspective on nematode lifestyle and parasitism.</title>
        <authorList>
            <person name="Dieterich C."/>
            <person name="Clifton S.W."/>
            <person name="Schuster L.N."/>
            <person name="Chinwalla A."/>
            <person name="Delehaunty K."/>
            <person name="Dinkelacker I."/>
            <person name="Fulton L."/>
            <person name="Fulton R."/>
            <person name="Godfrey J."/>
            <person name="Minx P."/>
            <person name="Mitreva M."/>
            <person name="Roeseler W."/>
            <person name="Tian H."/>
            <person name="Witte H."/>
            <person name="Yang S.P."/>
            <person name="Wilson R.K."/>
            <person name="Sommer R.J."/>
        </authorList>
    </citation>
    <scope>NUCLEOTIDE SEQUENCE [LARGE SCALE GENOMIC DNA]</scope>
    <source>
        <strain evidence="3">PS312</strain>
    </source>
</reference>
<feature type="compositionally biased region" description="Polar residues" evidence="1">
    <location>
        <begin position="288"/>
        <end position="298"/>
    </location>
</feature>
<feature type="compositionally biased region" description="Low complexity" evidence="1">
    <location>
        <begin position="332"/>
        <end position="353"/>
    </location>
</feature>
<evidence type="ECO:0000313" key="2">
    <source>
        <dbReference type="EnsemblMetazoa" id="PPA42531.1"/>
    </source>
</evidence>
<keyword evidence="3" id="KW-1185">Reference proteome</keyword>
<feature type="compositionally biased region" description="Low complexity" evidence="1">
    <location>
        <begin position="674"/>
        <end position="691"/>
    </location>
</feature>
<reference evidence="2" key="2">
    <citation type="submission" date="2022-06" db="UniProtKB">
        <authorList>
            <consortium name="EnsemblMetazoa"/>
        </authorList>
    </citation>
    <scope>IDENTIFICATION</scope>
    <source>
        <strain evidence="2">PS312</strain>
    </source>
</reference>
<proteinExistence type="predicted"/>